<feature type="non-terminal residue" evidence="5">
    <location>
        <position position="1"/>
    </location>
</feature>
<dbReference type="InterPro" id="IPR016035">
    <property type="entry name" value="Acyl_Trfase/lysoPLipase"/>
</dbReference>
<dbReference type="GO" id="GO:0044550">
    <property type="term" value="P:secondary metabolite biosynthetic process"/>
    <property type="evidence" value="ECO:0007669"/>
    <property type="project" value="TreeGrafter"/>
</dbReference>
<gene>
    <name evidence="5" type="ORF">J7T54_002885</name>
</gene>
<dbReference type="RefSeq" id="XP_051358379.1">
    <property type="nucleotide sequence ID" value="XM_051510751.1"/>
</dbReference>
<dbReference type="GeneID" id="75829391"/>
<dbReference type="InterPro" id="IPR014043">
    <property type="entry name" value="Acyl_transferase_dom"/>
</dbReference>
<dbReference type="SUPFAM" id="SSF55048">
    <property type="entry name" value="Probable ACP-binding domain of malonyl-CoA ACP transacylase"/>
    <property type="match status" value="1"/>
</dbReference>
<reference evidence="5" key="1">
    <citation type="journal article" date="2021" name="J Fungi (Basel)">
        <title>Genomic and Metabolomic Analyses of the Marine Fungus Emericellopsis cladophorae: Insights into Saltwater Adaptability Mechanisms and Its Biosynthetic Potential.</title>
        <authorList>
            <person name="Goncalves M.F.M."/>
            <person name="Hilario S."/>
            <person name="Van de Peer Y."/>
            <person name="Esteves A.C."/>
            <person name="Alves A."/>
        </authorList>
    </citation>
    <scope>NUCLEOTIDE SEQUENCE</scope>
    <source>
        <strain evidence="5">MUM 19.33</strain>
    </source>
</reference>
<evidence type="ECO:0000313" key="5">
    <source>
        <dbReference type="EMBL" id="KAI6777523.1"/>
    </source>
</evidence>
<name>A0A9P9XT40_9HYPO</name>
<dbReference type="Pfam" id="PF16197">
    <property type="entry name" value="KAsynt_C_assoc"/>
    <property type="match status" value="1"/>
</dbReference>
<keyword evidence="6" id="KW-1185">Reference proteome</keyword>
<dbReference type="InterPro" id="IPR016039">
    <property type="entry name" value="Thiolase-like"/>
</dbReference>
<dbReference type="Gene3D" id="3.40.47.10">
    <property type="match status" value="1"/>
</dbReference>
<reference evidence="5" key="2">
    <citation type="submission" date="2022-07" db="EMBL/GenBank/DDBJ databases">
        <authorList>
            <person name="Goncalves M.F.M."/>
            <person name="Hilario S."/>
            <person name="Van De Peer Y."/>
            <person name="Esteves A.C."/>
            <person name="Alves A."/>
        </authorList>
    </citation>
    <scope>NUCLEOTIDE SEQUENCE</scope>
    <source>
        <strain evidence="5">MUM 19.33</strain>
    </source>
</reference>
<dbReference type="InterPro" id="IPR032821">
    <property type="entry name" value="PKS_assoc"/>
</dbReference>
<sequence length="411" mass="43765">VGSIKTVLGHTEGTAGIAGILKAAWALKNATIPPNLLFNELSAAVAPYYKDLEICREAIPWPTLPESQSRRASVNSFGFGGTNAHAILDSYEAPPDSPAGAEQGSLFAPFVFSASSEYNLRANLQAFASYLERHPLLAVHDISYTLRHRRSVLPHRVAFPAGSMASLRASIVAKLESTDTPVGVRTLVKSGRSGRVLGVFTGQGAQYARMGSELLEQSPLAQNTIKKLQGHLVELPPEDRPDWTLEAELLRAGATSRLDEAAISQPLCTAVQVMLVDILAEAGVSFSAVVGHSSGEIGAAYAAGWLSARDAIVIAYYRGLHSSKAKSPNGDMQGAMMAVGMPMGEVLELCEDADFAGRLAVAACNSSSSVTISGDVDAIHELQLVLDDERTFNRVLKVDKAYHSRHMLPCA</sequence>
<keyword evidence="2" id="KW-0597">Phosphoprotein</keyword>
<dbReference type="InterPro" id="IPR014031">
    <property type="entry name" value="Ketoacyl_synth_C"/>
</dbReference>
<dbReference type="GO" id="GO:0004312">
    <property type="term" value="F:fatty acid synthase activity"/>
    <property type="evidence" value="ECO:0007669"/>
    <property type="project" value="TreeGrafter"/>
</dbReference>
<dbReference type="Gene3D" id="3.40.366.10">
    <property type="entry name" value="Malonyl-Coenzyme A Acyl Carrier Protein, domain 2"/>
    <property type="match status" value="1"/>
</dbReference>
<feature type="non-terminal residue" evidence="5">
    <location>
        <position position="411"/>
    </location>
</feature>
<keyword evidence="1" id="KW-0596">Phosphopantetheine</keyword>
<feature type="domain" description="Ketosynthase family 3 (KS3)" evidence="4">
    <location>
        <begin position="1"/>
        <end position="90"/>
    </location>
</feature>
<dbReference type="InterPro" id="IPR020841">
    <property type="entry name" value="PKS_Beta-ketoAc_synthase_dom"/>
</dbReference>
<dbReference type="Proteomes" id="UP001055219">
    <property type="component" value="Unassembled WGS sequence"/>
</dbReference>
<dbReference type="GO" id="GO:0006633">
    <property type="term" value="P:fatty acid biosynthetic process"/>
    <property type="evidence" value="ECO:0007669"/>
    <property type="project" value="TreeGrafter"/>
</dbReference>
<keyword evidence="3" id="KW-0808">Transferase</keyword>
<accession>A0A9P9XT40</accession>
<dbReference type="AlphaFoldDB" id="A0A9P9XT40"/>
<evidence type="ECO:0000256" key="1">
    <source>
        <dbReference type="ARBA" id="ARBA00022450"/>
    </source>
</evidence>
<dbReference type="SMART" id="SM00827">
    <property type="entry name" value="PKS_AT"/>
    <property type="match status" value="1"/>
</dbReference>
<dbReference type="EMBL" id="JAGIXG020000253">
    <property type="protein sequence ID" value="KAI6777523.1"/>
    <property type="molecule type" value="Genomic_DNA"/>
</dbReference>
<evidence type="ECO:0000256" key="2">
    <source>
        <dbReference type="ARBA" id="ARBA00022553"/>
    </source>
</evidence>
<dbReference type="SUPFAM" id="SSF53901">
    <property type="entry name" value="Thiolase-like"/>
    <property type="match status" value="1"/>
</dbReference>
<proteinExistence type="predicted"/>
<dbReference type="PROSITE" id="PS52004">
    <property type="entry name" value="KS3_2"/>
    <property type="match status" value="1"/>
</dbReference>
<dbReference type="OrthoDB" id="4920000at2759"/>
<protein>
    <submittedName>
        <fullName evidence="5">Hybrid NRPS/PKS enzyme</fullName>
    </submittedName>
</protein>
<evidence type="ECO:0000313" key="6">
    <source>
        <dbReference type="Proteomes" id="UP001055219"/>
    </source>
</evidence>
<dbReference type="PANTHER" id="PTHR43775:SF20">
    <property type="entry name" value="HYBRID PKS-NRPS SYNTHETASE APDA"/>
    <property type="match status" value="1"/>
</dbReference>
<dbReference type="Pfam" id="PF02801">
    <property type="entry name" value="Ketoacyl-synt_C"/>
    <property type="match status" value="1"/>
</dbReference>
<dbReference type="InterPro" id="IPR016036">
    <property type="entry name" value="Malonyl_transacylase_ACP-bd"/>
</dbReference>
<dbReference type="InterPro" id="IPR001227">
    <property type="entry name" value="Ac_transferase_dom_sf"/>
</dbReference>
<dbReference type="PANTHER" id="PTHR43775">
    <property type="entry name" value="FATTY ACID SYNTHASE"/>
    <property type="match status" value="1"/>
</dbReference>
<comment type="caution">
    <text evidence="5">The sequence shown here is derived from an EMBL/GenBank/DDBJ whole genome shotgun (WGS) entry which is preliminary data.</text>
</comment>
<dbReference type="SUPFAM" id="SSF52151">
    <property type="entry name" value="FabD/lysophospholipase-like"/>
    <property type="match status" value="1"/>
</dbReference>
<evidence type="ECO:0000259" key="4">
    <source>
        <dbReference type="PROSITE" id="PS52004"/>
    </source>
</evidence>
<organism evidence="5 6">
    <name type="scientific">Emericellopsis cladophorae</name>
    <dbReference type="NCBI Taxonomy" id="2686198"/>
    <lineage>
        <taxon>Eukaryota</taxon>
        <taxon>Fungi</taxon>
        <taxon>Dikarya</taxon>
        <taxon>Ascomycota</taxon>
        <taxon>Pezizomycotina</taxon>
        <taxon>Sordariomycetes</taxon>
        <taxon>Hypocreomycetidae</taxon>
        <taxon>Hypocreales</taxon>
        <taxon>Bionectriaceae</taxon>
        <taxon>Emericellopsis</taxon>
    </lineage>
</organism>
<dbReference type="Pfam" id="PF00698">
    <property type="entry name" value="Acyl_transf_1"/>
    <property type="match status" value="1"/>
</dbReference>
<evidence type="ECO:0000256" key="3">
    <source>
        <dbReference type="ARBA" id="ARBA00022679"/>
    </source>
</evidence>
<dbReference type="InterPro" id="IPR050091">
    <property type="entry name" value="PKS_NRPS_Biosynth_Enz"/>
</dbReference>